<evidence type="ECO:0000313" key="2">
    <source>
        <dbReference type="Proteomes" id="UP001143480"/>
    </source>
</evidence>
<sequence>MHLYVEPGSPIEGRLDYSEDEYSFGFKVTSTSLIAEREGSGGRASVSIGTLQVEVGASTGKALFVWGLHPHTTWIEGKLGSPSFSPGVATFDARFDTSVSRLIAAVGEWSTIFDRSTGWLRVAPGRDPEEALTEIATGILLGVRLGELSSVWLKLNGV</sequence>
<organism evidence="1 2">
    <name type="scientific">Dactylosporangium matsuzakiense</name>
    <dbReference type="NCBI Taxonomy" id="53360"/>
    <lineage>
        <taxon>Bacteria</taxon>
        <taxon>Bacillati</taxon>
        <taxon>Actinomycetota</taxon>
        <taxon>Actinomycetes</taxon>
        <taxon>Micromonosporales</taxon>
        <taxon>Micromonosporaceae</taxon>
        <taxon>Dactylosporangium</taxon>
    </lineage>
</organism>
<proteinExistence type="predicted"/>
<accession>A0A9W6NR52</accession>
<reference evidence="1" key="2">
    <citation type="submission" date="2023-01" db="EMBL/GenBank/DDBJ databases">
        <authorList>
            <person name="Sun Q."/>
            <person name="Evtushenko L."/>
        </authorList>
    </citation>
    <scope>NUCLEOTIDE SEQUENCE</scope>
    <source>
        <strain evidence="1">VKM Ac-1321</strain>
    </source>
</reference>
<dbReference type="Proteomes" id="UP001143480">
    <property type="component" value="Unassembled WGS sequence"/>
</dbReference>
<reference evidence="1" key="1">
    <citation type="journal article" date="2014" name="Int. J. Syst. Evol. Microbiol.">
        <title>Complete genome sequence of Corynebacterium casei LMG S-19264T (=DSM 44701T), isolated from a smear-ripened cheese.</title>
        <authorList>
            <consortium name="US DOE Joint Genome Institute (JGI-PGF)"/>
            <person name="Walter F."/>
            <person name="Albersmeier A."/>
            <person name="Kalinowski J."/>
            <person name="Ruckert C."/>
        </authorList>
    </citation>
    <scope>NUCLEOTIDE SEQUENCE</scope>
    <source>
        <strain evidence="1">VKM Ac-1321</strain>
    </source>
</reference>
<dbReference type="AlphaFoldDB" id="A0A9W6NR52"/>
<comment type="caution">
    <text evidence="1">The sequence shown here is derived from an EMBL/GenBank/DDBJ whole genome shotgun (WGS) entry which is preliminary data.</text>
</comment>
<protein>
    <submittedName>
        <fullName evidence="1">Uncharacterized protein</fullName>
    </submittedName>
</protein>
<gene>
    <name evidence="1" type="ORF">GCM10017581_076690</name>
</gene>
<keyword evidence="2" id="KW-1185">Reference proteome</keyword>
<name>A0A9W6NR52_9ACTN</name>
<evidence type="ECO:0000313" key="1">
    <source>
        <dbReference type="EMBL" id="GLL05921.1"/>
    </source>
</evidence>
<dbReference type="EMBL" id="BSFP01000065">
    <property type="protein sequence ID" value="GLL05921.1"/>
    <property type="molecule type" value="Genomic_DNA"/>
</dbReference>